<dbReference type="PANTHER" id="PTHR11742:SF89">
    <property type="entry name" value="ALPHA-1,2-MANNOSIDASE"/>
    <property type="match status" value="1"/>
</dbReference>
<keyword evidence="10" id="KW-1133">Transmembrane helix</keyword>
<dbReference type="EMBL" id="MU004293">
    <property type="protein sequence ID" value="KAF2661577.1"/>
    <property type="molecule type" value="Genomic_DNA"/>
</dbReference>
<keyword evidence="5 8" id="KW-1015">Disulfide bond</keyword>
<keyword evidence="12" id="KW-1185">Reference proteome</keyword>
<dbReference type="OrthoDB" id="8118055at2759"/>
<keyword evidence="9" id="KW-0326">Glycosidase</keyword>
<keyword evidence="4 9" id="KW-0378">Hydrolase</keyword>
<dbReference type="Pfam" id="PF01532">
    <property type="entry name" value="Glyco_hydro_47"/>
    <property type="match status" value="1"/>
</dbReference>
<dbReference type="InterPro" id="IPR001382">
    <property type="entry name" value="Glyco_hydro_47"/>
</dbReference>
<dbReference type="InterPro" id="IPR012341">
    <property type="entry name" value="6hp_glycosidase-like_sf"/>
</dbReference>
<sequence>MALLRRYGFYAALAAIFLYMLYSLSFPYDPTYGDHNDRPQTKPAKQFNWEFVKIKHPVESMVHLPTGEPKSLPRIQHKFEEEEANAKNIRDHRRQDVKNAFLKSWKSYRSKAWMHDELKPVSGGYKDPFGGWAASLIDALDTLWIMGFKEEFASALDDVRKINFGASPLDKVNVFETNIRHLGGLLSAYELSGEKVLLTKAKEVGEMLYRAFDTPNHMPILRWKFNDAGSGKAQVADEAVLLAEIGSLSMEFSRLSQITGDIKYYDAIQRITNVLDSQQDKTKLPGMWPIVVNARKKDFTEDTAFTIASMADSTYEYLSKTYALLGGLEPVYKKMHEKAMETAIKHTLFRPMTPENTDMLMSGFVRAEGSTATLNPEMQHLVCYAGGMFALGGKMFENEKHVTIGRKLADACVWAYKSSRVGIMPEISHLYKCPSVTNCTWDEKAWEDEVNNRADLSKEKDPQQNIANLRLPQGFTSIDDRRYILRPEAIESVFILYRITGEQSWQAAAWDMFTAINQATQTDLGNAALLDVSAENPPKMDSQESFWMAETLKYFYLVFSEPDVISLDDYVFNTEAHPFKIPKPKSTS</sequence>
<organism evidence="11 12">
    <name type="scientific">Lophiostoma macrostomum CBS 122681</name>
    <dbReference type="NCBI Taxonomy" id="1314788"/>
    <lineage>
        <taxon>Eukaryota</taxon>
        <taxon>Fungi</taxon>
        <taxon>Dikarya</taxon>
        <taxon>Ascomycota</taxon>
        <taxon>Pezizomycotina</taxon>
        <taxon>Dothideomycetes</taxon>
        <taxon>Pleosporomycetidae</taxon>
        <taxon>Pleosporales</taxon>
        <taxon>Lophiostomataceae</taxon>
        <taxon>Lophiostoma</taxon>
    </lineage>
</organism>
<keyword evidence="10" id="KW-0812">Transmembrane</keyword>
<dbReference type="EC" id="3.2.1.-" evidence="9"/>
<evidence type="ECO:0000256" key="7">
    <source>
        <dbReference type="PIRSR" id="PIRSR601382-2"/>
    </source>
</evidence>
<evidence type="ECO:0000256" key="9">
    <source>
        <dbReference type="RuleBase" id="RU361193"/>
    </source>
</evidence>
<comment type="pathway">
    <text evidence="2">Protein modification; protein glycosylation.</text>
</comment>
<reference evidence="11" key="1">
    <citation type="journal article" date="2020" name="Stud. Mycol.">
        <title>101 Dothideomycetes genomes: a test case for predicting lifestyles and emergence of pathogens.</title>
        <authorList>
            <person name="Haridas S."/>
            <person name="Albert R."/>
            <person name="Binder M."/>
            <person name="Bloem J."/>
            <person name="Labutti K."/>
            <person name="Salamov A."/>
            <person name="Andreopoulos B."/>
            <person name="Baker S."/>
            <person name="Barry K."/>
            <person name="Bills G."/>
            <person name="Bluhm B."/>
            <person name="Cannon C."/>
            <person name="Castanera R."/>
            <person name="Culley D."/>
            <person name="Daum C."/>
            <person name="Ezra D."/>
            <person name="Gonzalez J."/>
            <person name="Henrissat B."/>
            <person name="Kuo A."/>
            <person name="Liang C."/>
            <person name="Lipzen A."/>
            <person name="Lutzoni F."/>
            <person name="Magnuson J."/>
            <person name="Mondo S."/>
            <person name="Nolan M."/>
            <person name="Ohm R."/>
            <person name="Pangilinan J."/>
            <person name="Park H.-J."/>
            <person name="Ramirez L."/>
            <person name="Alfaro M."/>
            <person name="Sun H."/>
            <person name="Tritt A."/>
            <person name="Yoshinaga Y."/>
            <person name="Zwiers L.-H."/>
            <person name="Turgeon B."/>
            <person name="Goodwin S."/>
            <person name="Spatafora J."/>
            <person name="Crous P."/>
            <person name="Grigoriev I."/>
        </authorList>
    </citation>
    <scope>NUCLEOTIDE SEQUENCE</scope>
    <source>
        <strain evidence="11">CBS 122681</strain>
    </source>
</reference>
<dbReference type="InterPro" id="IPR036026">
    <property type="entry name" value="Seven-hairpin_glycosidases"/>
</dbReference>
<dbReference type="UniPathway" id="UPA00378"/>
<evidence type="ECO:0000256" key="3">
    <source>
        <dbReference type="ARBA" id="ARBA00007658"/>
    </source>
</evidence>
<keyword evidence="7" id="KW-0106">Calcium</keyword>
<evidence type="ECO:0000256" key="8">
    <source>
        <dbReference type="PIRSR" id="PIRSR601382-3"/>
    </source>
</evidence>
<protein>
    <recommendedName>
        <fullName evidence="9">alpha-1,2-Mannosidase</fullName>
        <ecNumber evidence="9">3.2.1.-</ecNumber>
    </recommendedName>
</protein>
<feature type="active site" description="Proton donor" evidence="6">
    <location>
        <position position="426"/>
    </location>
</feature>
<dbReference type="GO" id="GO:0005509">
    <property type="term" value="F:calcium ion binding"/>
    <property type="evidence" value="ECO:0007669"/>
    <property type="project" value="InterPro"/>
</dbReference>
<evidence type="ECO:0000256" key="1">
    <source>
        <dbReference type="ARBA" id="ARBA00001913"/>
    </source>
</evidence>
<evidence type="ECO:0000256" key="10">
    <source>
        <dbReference type="SAM" id="Phobius"/>
    </source>
</evidence>
<feature type="active site" evidence="6">
    <location>
        <position position="312"/>
    </location>
</feature>
<evidence type="ECO:0000256" key="5">
    <source>
        <dbReference type="ARBA" id="ARBA00023157"/>
    </source>
</evidence>
<evidence type="ECO:0000256" key="6">
    <source>
        <dbReference type="PIRSR" id="PIRSR601382-1"/>
    </source>
</evidence>
<feature type="transmembrane region" description="Helical" evidence="10">
    <location>
        <begin position="7"/>
        <end position="28"/>
    </location>
</feature>
<dbReference type="Gene3D" id="1.50.10.10">
    <property type="match status" value="1"/>
</dbReference>
<dbReference type="GO" id="GO:0036503">
    <property type="term" value="P:ERAD pathway"/>
    <property type="evidence" value="ECO:0007669"/>
    <property type="project" value="UniProtKB-ARBA"/>
</dbReference>
<dbReference type="PANTHER" id="PTHR11742">
    <property type="entry name" value="MANNOSYL-OLIGOSACCHARIDE ALPHA-1,2-MANNOSIDASE-RELATED"/>
    <property type="match status" value="1"/>
</dbReference>
<feature type="disulfide bond" evidence="8">
    <location>
        <begin position="383"/>
        <end position="412"/>
    </location>
</feature>
<evidence type="ECO:0000256" key="4">
    <source>
        <dbReference type="ARBA" id="ARBA00022801"/>
    </source>
</evidence>
<evidence type="ECO:0000256" key="2">
    <source>
        <dbReference type="ARBA" id="ARBA00004922"/>
    </source>
</evidence>
<comment type="similarity">
    <text evidence="3 9">Belongs to the glycosyl hydrolase 47 family.</text>
</comment>
<keyword evidence="7" id="KW-0479">Metal-binding</keyword>
<evidence type="ECO:0000313" key="12">
    <source>
        <dbReference type="Proteomes" id="UP000799324"/>
    </source>
</evidence>
<proteinExistence type="inferred from homology"/>
<dbReference type="GO" id="GO:0016020">
    <property type="term" value="C:membrane"/>
    <property type="evidence" value="ECO:0007669"/>
    <property type="project" value="InterPro"/>
</dbReference>
<name>A0A6A6TQZ4_9PLEO</name>
<keyword evidence="10" id="KW-0472">Membrane</keyword>
<feature type="active site" evidence="6">
    <location>
        <position position="488"/>
    </location>
</feature>
<feature type="binding site" evidence="7">
    <location>
        <position position="574"/>
    </location>
    <ligand>
        <name>Ca(2+)</name>
        <dbReference type="ChEBI" id="CHEBI:29108"/>
    </ligand>
</feature>
<dbReference type="Proteomes" id="UP000799324">
    <property type="component" value="Unassembled WGS sequence"/>
</dbReference>
<dbReference type="GO" id="GO:0005975">
    <property type="term" value="P:carbohydrate metabolic process"/>
    <property type="evidence" value="ECO:0007669"/>
    <property type="project" value="InterPro"/>
</dbReference>
<comment type="cofactor">
    <cofactor evidence="1 7">
        <name>Ca(2+)</name>
        <dbReference type="ChEBI" id="CHEBI:29108"/>
    </cofactor>
</comment>
<dbReference type="SUPFAM" id="SSF48225">
    <property type="entry name" value="Seven-hairpin glycosidases"/>
    <property type="match status" value="1"/>
</dbReference>
<evidence type="ECO:0000313" key="11">
    <source>
        <dbReference type="EMBL" id="KAF2661577.1"/>
    </source>
</evidence>
<dbReference type="FunFam" id="1.50.10.10:FF:000037">
    <property type="entry name" value="alpha-1,2-Mannosidase"/>
    <property type="match status" value="1"/>
</dbReference>
<dbReference type="GO" id="GO:0005783">
    <property type="term" value="C:endoplasmic reticulum"/>
    <property type="evidence" value="ECO:0007669"/>
    <property type="project" value="TreeGrafter"/>
</dbReference>
<feature type="active site" description="Proton donor" evidence="6">
    <location>
        <position position="176"/>
    </location>
</feature>
<accession>A0A6A6TQZ4</accession>
<dbReference type="PRINTS" id="PR00747">
    <property type="entry name" value="GLYHDRLASE47"/>
</dbReference>
<dbReference type="InterPro" id="IPR050749">
    <property type="entry name" value="Glycosyl_Hydrolase_47"/>
</dbReference>
<dbReference type="AlphaFoldDB" id="A0A6A6TQZ4"/>
<gene>
    <name evidence="11" type="ORF">K491DRAFT_700958</name>
</gene>
<dbReference type="GO" id="GO:0004571">
    <property type="term" value="F:mannosyl-oligosaccharide 1,2-alpha-mannosidase activity"/>
    <property type="evidence" value="ECO:0007669"/>
    <property type="project" value="InterPro"/>
</dbReference>